<evidence type="ECO:0000256" key="13">
    <source>
        <dbReference type="ARBA" id="ARBA00023037"/>
    </source>
</evidence>
<evidence type="ECO:0000256" key="1">
    <source>
        <dbReference type="ARBA" id="ARBA00001947"/>
    </source>
</evidence>
<dbReference type="SMART" id="SM00191">
    <property type="entry name" value="Int_alpha"/>
    <property type="match status" value="1"/>
</dbReference>
<keyword evidence="16 22" id="KW-0675">Receptor</keyword>
<dbReference type="GO" id="GO:0005743">
    <property type="term" value="C:mitochondrial inner membrane"/>
    <property type="evidence" value="ECO:0007669"/>
    <property type="project" value="TreeGrafter"/>
</dbReference>
<keyword evidence="14" id="KW-0482">Metalloprotease</keyword>
<evidence type="ECO:0000256" key="5">
    <source>
        <dbReference type="ARBA" id="ARBA00022692"/>
    </source>
</evidence>
<evidence type="ECO:0000256" key="10">
    <source>
        <dbReference type="ARBA" id="ARBA00022833"/>
    </source>
</evidence>
<evidence type="ECO:0000256" key="3">
    <source>
        <dbReference type="ARBA" id="ARBA00008054"/>
    </source>
</evidence>
<dbReference type="Pfam" id="PF20805">
    <property type="entry name" value="Integrin_A_Ig_2"/>
    <property type="match status" value="1"/>
</dbReference>
<dbReference type="Pfam" id="PF01839">
    <property type="entry name" value="FG-GAP"/>
    <property type="match status" value="1"/>
</dbReference>
<dbReference type="GO" id="GO:0006515">
    <property type="term" value="P:protein quality control for misfolded or incompletely synthesized proteins"/>
    <property type="evidence" value="ECO:0007669"/>
    <property type="project" value="TreeGrafter"/>
</dbReference>
<comment type="similarity">
    <text evidence="18">Belongs to the peptidase M48 family.</text>
</comment>
<dbReference type="Pfam" id="PF01435">
    <property type="entry name" value="Peptidase_M48"/>
    <property type="match status" value="1"/>
</dbReference>
<evidence type="ECO:0000256" key="11">
    <source>
        <dbReference type="ARBA" id="ARBA00022889"/>
    </source>
</evidence>
<dbReference type="GO" id="GO:0007157">
    <property type="term" value="P:heterophilic cell-cell adhesion via plasma membrane cell adhesion molecules"/>
    <property type="evidence" value="ECO:0007669"/>
    <property type="project" value="UniProtKB-ARBA"/>
</dbReference>
<dbReference type="GO" id="GO:0031589">
    <property type="term" value="P:cell-substrate adhesion"/>
    <property type="evidence" value="ECO:0007669"/>
    <property type="project" value="UniProtKB-ARBA"/>
</dbReference>
<comment type="subcellular location">
    <subcellularLocation>
        <location evidence="2 22">Membrane</location>
        <topology evidence="2 22">Single-pass type I membrane protein</topology>
    </subcellularLocation>
</comment>
<dbReference type="InterPro" id="IPR001915">
    <property type="entry name" value="Peptidase_M48"/>
</dbReference>
<comment type="cofactor">
    <cofactor evidence="1">
        <name>Zn(2+)</name>
        <dbReference type="ChEBI" id="CHEBI:29105"/>
    </cofactor>
</comment>
<keyword evidence="26" id="KW-1185">Reference proteome</keyword>
<feature type="domain" description="Integrin alpha second immunoglobulin-like" evidence="24">
    <location>
        <begin position="606"/>
        <end position="732"/>
    </location>
</feature>
<organism evidence="25 26">
    <name type="scientific">Trichomalopsis sarcophagae</name>
    <dbReference type="NCBI Taxonomy" id="543379"/>
    <lineage>
        <taxon>Eukaryota</taxon>
        <taxon>Metazoa</taxon>
        <taxon>Ecdysozoa</taxon>
        <taxon>Arthropoda</taxon>
        <taxon>Hexapoda</taxon>
        <taxon>Insecta</taxon>
        <taxon>Pterygota</taxon>
        <taxon>Neoptera</taxon>
        <taxon>Endopterygota</taxon>
        <taxon>Hymenoptera</taxon>
        <taxon>Apocrita</taxon>
        <taxon>Proctotrupomorpha</taxon>
        <taxon>Chalcidoidea</taxon>
        <taxon>Pteromalidae</taxon>
        <taxon>Pteromalinae</taxon>
        <taxon>Trichomalopsis</taxon>
    </lineage>
</organism>
<evidence type="ECO:0000256" key="16">
    <source>
        <dbReference type="ARBA" id="ARBA00023170"/>
    </source>
</evidence>
<dbReference type="PANTHER" id="PTHR22726:SF1">
    <property type="entry name" value="METALLOENDOPEPTIDASE OMA1, MITOCHONDRIAL"/>
    <property type="match status" value="1"/>
</dbReference>
<comment type="caution">
    <text evidence="25">The sequence shown here is derived from an EMBL/GenBank/DDBJ whole genome shotgun (WGS) entry which is preliminary data.</text>
</comment>
<evidence type="ECO:0000259" key="23">
    <source>
        <dbReference type="Pfam" id="PF01435"/>
    </source>
</evidence>
<keyword evidence="15 22" id="KW-0472">Membrane</keyword>
<keyword evidence="4" id="KW-0645">Protease</keyword>
<dbReference type="SUPFAM" id="SSF69179">
    <property type="entry name" value="Integrin domains"/>
    <property type="match status" value="1"/>
</dbReference>
<keyword evidence="11 22" id="KW-0130">Cell adhesion</keyword>
<evidence type="ECO:0000256" key="12">
    <source>
        <dbReference type="ARBA" id="ARBA00022989"/>
    </source>
</evidence>
<evidence type="ECO:0000256" key="9">
    <source>
        <dbReference type="ARBA" id="ARBA00022801"/>
    </source>
</evidence>
<name>A0A232ENC8_9HYME</name>
<gene>
    <name evidence="25" type="ORF">TSAR_011957</name>
</gene>
<evidence type="ECO:0000256" key="17">
    <source>
        <dbReference type="ARBA" id="ARBA00023180"/>
    </source>
</evidence>
<dbReference type="Gene3D" id="3.30.2010.10">
    <property type="entry name" value="Metalloproteases ('zincins'), catalytic domain"/>
    <property type="match status" value="1"/>
</dbReference>
<dbReference type="PRINTS" id="PR01185">
    <property type="entry name" value="INTEGRINA"/>
</dbReference>
<keyword evidence="13 22" id="KW-0401">Integrin</keyword>
<accession>A0A232ENC8</accession>
<keyword evidence="10" id="KW-0862">Zinc</keyword>
<dbReference type="GO" id="GO:0007229">
    <property type="term" value="P:integrin-mediated signaling pathway"/>
    <property type="evidence" value="ECO:0007669"/>
    <property type="project" value="UniProtKB-KW"/>
</dbReference>
<keyword evidence="9" id="KW-0378">Hydrolase</keyword>
<feature type="repeat" description="FG-GAP" evidence="21">
    <location>
        <begin position="406"/>
        <end position="464"/>
    </location>
</feature>
<dbReference type="GO" id="GO:0008305">
    <property type="term" value="C:integrin complex"/>
    <property type="evidence" value="ECO:0007669"/>
    <property type="project" value="InterPro"/>
</dbReference>
<keyword evidence="6" id="KW-0479">Metal-binding</keyword>
<evidence type="ECO:0000256" key="7">
    <source>
        <dbReference type="ARBA" id="ARBA00022729"/>
    </source>
</evidence>
<keyword evidence="8" id="KW-0677">Repeat</keyword>
<evidence type="ECO:0000256" key="8">
    <source>
        <dbReference type="ARBA" id="ARBA00022737"/>
    </source>
</evidence>
<evidence type="ECO:0000256" key="4">
    <source>
        <dbReference type="ARBA" id="ARBA00022670"/>
    </source>
</evidence>
<evidence type="ECO:0000256" key="21">
    <source>
        <dbReference type="PROSITE-ProRule" id="PRU00803"/>
    </source>
</evidence>
<proteinExistence type="inferred from homology"/>
<comment type="similarity">
    <text evidence="3 22">Belongs to the integrin alpha chain family.</text>
</comment>
<dbReference type="Gene3D" id="1.20.5.930">
    <property type="entry name" value="Bicelle-embedded integrin alpha(iib) transmembrane segment"/>
    <property type="match status" value="1"/>
</dbReference>
<comment type="caution">
    <text evidence="22">Lacks conserved residue(s) required for the propagation of feature annotation.</text>
</comment>
<feature type="transmembrane region" description="Helical" evidence="22">
    <location>
        <begin position="125"/>
        <end position="143"/>
    </location>
</feature>
<dbReference type="InterPro" id="IPR013517">
    <property type="entry name" value="FG-GAP"/>
</dbReference>
<dbReference type="PANTHER" id="PTHR22726">
    <property type="entry name" value="METALLOENDOPEPTIDASE OMA1"/>
    <property type="match status" value="1"/>
</dbReference>
<evidence type="ECO:0000256" key="2">
    <source>
        <dbReference type="ARBA" id="ARBA00004479"/>
    </source>
</evidence>
<dbReference type="STRING" id="543379.A0A232ENC8"/>
<keyword evidence="12 22" id="KW-1133">Transmembrane helix</keyword>
<dbReference type="GO" id="GO:0034982">
    <property type="term" value="P:mitochondrial protein processing"/>
    <property type="evidence" value="ECO:0007669"/>
    <property type="project" value="TreeGrafter"/>
</dbReference>
<dbReference type="InterPro" id="IPR013519">
    <property type="entry name" value="Int_alpha_beta-p"/>
</dbReference>
<dbReference type="SUPFAM" id="SSF69318">
    <property type="entry name" value="Integrin alpha N-terminal domain"/>
    <property type="match status" value="1"/>
</dbReference>
<reference evidence="25 26" key="1">
    <citation type="journal article" date="2017" name="Curr. Biol.">
        <title>The Evolution of Venom by Co-option of Single-Copy Genes.</title>
        <authorList>
            <person name="Martinson E.O."/>
            <person name="Mrinalini"/>
            <person name="Kelkar Y.D."/>
            <person name="Chang C.H."/>
            <person name="Werren J.H."/>
        </authorList>
    </citation>
    <scope>NUCLEOTIDE SEQUENCE [LARGE SCALE GENOMIC DNA]</scope>
    <source>
        <strain evidence="25 26">Alberta</strain>
        <tissue evidence="25">Whole body</tissue>
    </source>
</reference>
<dbReference type="OrthoDB" id="5573735at2759"/>
<sequence>MWAQTKSFLMDATWQYRHYNLRTYNINQQEEAHKEPVNHSYTRVRKLSQVQSKSRVQILQPIKAQKCNFHTSERRDIHPVLAVIIRPVIRIAALIFGRKFKKWYASRTPEEREEFLKWFRAKRKYFLGFISLYFFSLFLYYLAHLEYDPITKRSQFIMLNEKQQEKLAKLTFETHLQEFQSILLPKTHPTYSKLLRVTAKLINANRDMPNFKNKKWTLTVVDSPLKNAYVLPGGNIFVFMGTLQMVENDDQLAIVLAHEMAHAVLKHSYEQVSRGIIIELMLALPIAATWAVFPDLLAGFLLLLGQSIVDVFHTLPYSRALETEADTIGLLIAAKACIDIREAVVFWGTMRTLTDLEIEPNQIPWLSTHPDHGDREKRINDLLTQALRFRSKAGVEIITSSTEGLATLHTLDGHQLGEYFGASLTSGDLNNDGFADLIIGAPHYGDDTGKRFQDYNPTILGTGKGSKFGYSLSCGDLDNDGFLDYTIKLVVDSKYKRFTYSYIVWNIPITEKNHQIFQYRYSSQGKTSTLTNPNWNGCTTSHFNVRSDIHNVLEPVDITLTYSLNSYSKQKSNASSADNFCKLCPIKYVGQCEKPIKLLVPYEIGCGKDTVCNSDISVTTSVFGVGTNNTWEIGSGDITIEAKLQNHGEPAYSVMVNFFIPKGIHLRNVLSFCQEETYNNTLVVTCDVGKRFDKGAQLDLEMAHFEVHNFTNIGQQKFFINMTLKSQTDNHGKKQISIPVLLKTNVSTSITGKTDKDSYYLTNAQKSRENVTFQHVYNIFKYGSTPIIEGQVIIEIPIQIEDNDPFILLKLPQLQVFGISHDCTSHEIPLILDTPSTEYFENLDVISENKKYNDNTNVMNKKFKRSDIGTVTLTLTMNLEPIGEIFDTETVIQFSTRAYVNIIKPSIDTNVVSVLTMLHNVKEENVNEQINIWIILISVMVGLLILSIIILALYYIGFFQKKRKLELNLLNINDNNAEQEQIVAEEINEQEMLENMVANNANFS</sequence>
<evidence type="ECO:0000256" key="20">
    <source>
        <dbReference type="ARBA" id="ARBA00042978"/>
    </source>
</evidence>
<evidence type="ECO:0000256" key="18">
    <source>
        <dbReference type="ARBA" id="ARBA00038233"/>
    </source>
</evidence>
<dbReference type="GO" id="GO:0046872">
    <property type="term" value="F:metal ion binding"/>
    <property type="evidence" value="ECO:0007669"/>
    <property type="project" value="UniProtKB-KW"/>
</dbReference>
<dbReference type="InterPro" id="IPR028994">
    <property type="entry name" value="Integrin_alpha_N"/>
</dbReference>
<dbReference type="InterPro" id="IPR032695">
    <property type="entry name" value="Integrin_dom_sf"/>
</dbReference>
<dbReference type="InterPro" id="IPR048285">
    <property type="entry name" value="Integrin_alpha_Ig-like_2"/>
</dbReference>
<evidence type="ECO:0000256" key="6">
    <source>
        <dbReference type="ARBA" id="ARBA00022723"/>
    </source>
</evidence>
<feature type="domain" description="Peptidase M48" evidence="23">
    <location>
        <begin position="207"/>
        <end position="380"/>
    </location>
</feature>
<keyword evidence="17" id="KW-0325">Glycoprotein</keyword>
<dbReference type="EMBL" id="NNAY01003174">
    <property type="protein sequence ID" value="OXU19869.1"/>
    <property type="molecule type" value="Genomic_DNA"/>
</dbReference>
<dbReference type="GO" id="GO:0004222">
    <property type="term" value="F:metalloendopeptidase activity"/>
    <property type="evidence" value="ECO:0007669"/>
    <property type="project" value="InterPro"/>
</dbReference>
<evidence type="ECO:0000256" key="14">
    <source>
        <dbReference type="ARBA" id="ARBA00023049"/>
    </source>
</evidence>
<evidence type="ECO:0000256" key="15">
    <source>
        <dbReference type="ARBA" id="ARBA00023136"/>
    </source>
</evidence>
<dbReference type="InterPro" id="IPR000413">
    <property type="entry name" value="Integrin_alpha"/>
</dbReference>
<evidence type="ECO:0000313" key="26">
    <source>
        <dbReference type="Proteomes" id="UP000215335"/>
    </source>
</evidence>
<keyword evidence="5 22" id="KW-0812">Transmembrane</keyword>
<dbReference type="AlphaFoldDB" id="A0A232ENC8"/>
<evidence type="ECO:0000256" key="22">
    <source>
        <dbReference type="RuleBase" id="RU003762"/>
    </source>
</evidence>
<dbReference type="InterPro" id="IPR051156">
    <property type="entry name" value="Mito/Outer_Membr_Metalloprot"/>
</dbReference>
<dbReference type="Proteomes" id="UP000215335">
    <property type="component" value="Unassembled WGS sequence"/>
</dbReference>
<evidence type="ECO:0000313" key="25">
    <source>
        <dbReference type="EMBL" id="OXU19869.1"/>
    </source>
</evidence>
<dbReference type="Gene3D" id="2.60.40.1510">
    <property type="entry name" value="ntegrin, alpha v. Chain A, domain 3"/>
    <property type="match status" value="1"/>
</dbReference>
<evidence type="ECO:0000256" key="19">
    <source>
        <dbReference type="ARBA" id="ARBA00040360"/>
    </source>
</evidence>
<protein>
    <recommendedName>
        <fullName evidence="19">Metalloendopeptidase OMA1, mitochondrial</fullName>
    </recommendedName>
    <alternativeName>
        <fullName evidence="20">Overlapping with the m-AAA protease 1 homolog</fullName>
    </alternativeName>
</protein>
<dbReference type="Gene3D" id="2.130.10.130">
    <property type="entry name" value="Integrin alpha, N-terminal"/>
    <property type="match status" value="1"/>
</dbReference>
<feature type="transmembrane region" description="Helical" evidence="22">
    <location>
        <begin position="932"/>
        <end position="956"/>
    </location>
</feature>
<dbReference type="PROSITE" id="PS51470">
    <property type="entry name" value="FG_GAP"/>
    <property type="match status" value="1"/>
</dbReference>
<evidence type="ECO:0000259" key="24">
    <source>
        <dbReference type="Pfam" id="PF20805"/>
    </source>
</evidence>
<dbReference type="CDD" id="cd07331">
    <property type="entry name" value="M48C_Oma1_like"/>
    <property type="match status" value="1"/>
</dbReference>
<keyword evidence="7" id="KW-0732">Signal</keyword>